<organism evidence="2">
    <name type="scientific">uncultured Caudovirales phage</name>
    <dbReference type="NCBI Taxonomy" id="2100421"/>
    <lineage>
        <taxon>Viruses</taxon>
        <taxon>Duplodnaviria</taxon>
        <taxon>Heunggongvirae</taxon>
        <taxon>Uroviricota</taxon>
        <taxon>Caudoviricetes</taxon>
        <taxon>Peduoviridae</taxon>
        <taxon>Maltschvirus</taxon>
        <taxon>Maltschvirus maltsch</taxon>
    </lineage>
</organism>
<dbReference type="InterPro" id="IPR002109">
    <property type="entry name" value="Glutaredoxin"/>
</dbReference>
<sequence>MFYVLTKEDCQWCDKAKLLLEKKGVPWGAFNYKSHKLFPFLMKKAGISTVPQIWVETPIGKEYIGGYEDLVDWFEHQQTDIDWIE</sequence>
<dbReference type="Pfam" id="PF00462">
    <property type="entry name" value="Glutaredoxin"/>
    <property type="match status" value="1"/>
</dbReference>
<dbReference type="InterPro" id="IPR036249">
    <property type="entry name" value="Thioredoxin-like_sf"/>
</dbReference>
<evidence type="ECO:0000259" key="1">
    <source>
        <dbReference type="Pfam" id="PF00462"/>
    </source>
</evidence>
<gene>
    <name evidence="2" type="ORF">UFOVP3_25</name>
</gene>
<reference evidence="2" key="1">
    <citation type="submission" date="2020-05" db="EMBL/GenBank/DDBJ databases">
        <authorList>
            <person name="Chiriac C."/>
            <person name="Salcher M."/>
            <person name="Ghai R."/>
            <person name="Kavagutti S V."/>
        </authorList>
    </citation>
    <scope>NUCLEOTIDE SEQUENCE</scope>
</reference>
<dbReference type="Gene3D" id="3.40.30.10">
    <property type="entry name" value="Glutaredoxin"/>
    <property type="match status" value="1"/>
</dbReference>
<dbReference type="SUPFAM" id="SSF52833">
    <property type="entry name" value="Thioredoxin-like"/>
    <property type="match status" value="1"/>
</dbReference>
<name>A0A6J5T8S0_9CAUD</name>
<accession>A0A6J5T8S0</accession>
<feature type="domain" description="Glutaredoxin" evidence="1">
    <location>
        <begin position="4"/>
        <end position="55"/>
    </location>
</feature>
<dbReference type="PROSITE" id="PS51354">
    <property type="entry name" value="GLUTAREDOXIN_2"/>
    <property type="match status" value="1"/>
</dbReference>
<protein>
    <submittedName>
        <fullName evidence="2">Glutaredoxin 3</fullName>
    </submittedName>
</protein>
<evidence type="ECO:0000313" key="2">
    <source>
        <dbReference type="EMBL" id="CAB4240528.1"/>
    </source>
</evidence>
<proteinExistence type="predicted"/>
<dbReference type="EMBL" id="LR797814">
    <property type="protein sequence ID" value="CAB4240528.1"/>
    <property type="molecule type" value="Genomic_DNA"/>
</dbReference>